<feature type="chain" id="PRO_5025528482" evidence="2">
    <location>
        <begin position="19"/>
        <end position="92"/>
    </location>
</feature>
<dbReference type="AlphaFoldDB" id="A0A6B0UCE0"/>
<accession>A0A6B0UCE0</accession>
<name>A0A6B0UCE0_IXORI</name>
<feature type="signal peptide" evidence="2">
    <location>
        <begin position="1"/>
        <end position="18"/>
    </location>
</feature>
<feature type="region of interest" description="Disordered" evidence="1">
    <location>
        <begin position="27"/>
        <end position="65"/>
    </location>
</feature>
<evidence type="ECO:0000256" key="1">
    <source>
        <dbReference type="SAM" id="MobiDB-lite"/>
    </source>
</evidence>
<dbReference type="EMBL" id="GIFC01004507">
    <property type="protein sequence ID" value="MXU86590.1"/>
    <property type="molecule type" value="Transcribed_RNA"/>
</dbReference>
<protein>
    <submittedName>
        <fullName evidence="3">Putative secreted protein</fullName>
    </submittedName>
</protein>
<organism evidence="3">
    <name type="scientific">Ixodes ricinus</name>
    <name type="common">Common tick</name>
    <name type="synonym">Acarus ricinus</name>
    <dbReference type="NCBI Taxonomy" id="34613"/>
    <lineage>
        <taxon>Eukaryota</taxon>
        <taxon>Metazoa</taxon>
        <taxon>Ecdysozoa</taxon>
        <taxon>Arthropoda</taxon>
        <taxon>Chelicerata</taxon>
        <taxon>Arachnida</taxon>
        <taxon>Acari</taxon>
        <taxon>Parasitiformes</taxon>
        <taxon>Ixodida</taxon>
        <taxon>Ixodoidea</taxon>
        <taxon>Ixodidae</taxon>
        <taxon>Ixodinae</taxon>
        <taxon>Ixodes</taxon>
    </lineage>
</organism>
<reference evidence="3" key="1">
    <citation type="submission" date="2019-12" db="EMBL/GenBank/DDBJ databases">
        <title>An insight into the sialome of adult female Ixodes ricinus ticks feeding for 6 days.</title>
        <authorList>
            <person name="Perner J."/>
            <person name="Ribeiro J.M.C."/>
        </authorList>
    </citation>
    <scope>NUCLEOTIDE SEQUENCE</scope>
    <source>
        <strain evidence="3">Semi-engorged</strain>
        <tissue evidence="3">Salivary glands</tissue>
    </source>
</reference>
<evidence type="ECO:0000256" key="2">
    <source>
        <dbReference type="SAM" id="SignalP"/>
    </source>
</evidence>
<proteinExistence type="predicted"/>
<keyword evidence="2" id="KW-0732">Signal</keyword>
<sequence length="92" mass="10457">MRSVCLLICSISSHILHTLPFSPLPEHTHTQTHTHTHTHTYTSTHKRTRTRTNTHTHKHTITCERTEHEDRKAILGYCPGGLPCARGEERGG</sequence>
<feature type="compositionally biased region" description="Basic residues" evidence="1">
    <location>
        <begin position="30"/>
        <end position="60"/>
    </location>
</feature>
<evidence type="ECO:0000313" key="3">
    <source>
        <dbReference type="EMBL" id="MXU86590.1"/>
    </source>
</evidence>